<comment type="caution">
    <text evidence="2">The sequence shown here is derived from an EMBL/GenBank/DDBJ whole genome shotgun (WGS) entry which is preliminary data.</text>
</comment>
<sequence length="62" mass="6944">MESWEQSEDPELRGQLAAIVVGVEDLELLELLEQLEQLEPLEVAQDQDDGVWVSPSEPRGTP</sequence>
<dbReference type="Proteomes" id="UP000273119">
    <property type="component" value="Unassembled WGS sequence"/>
</dbReference>
<evidence type="ECO:0000313" key="3">
    <source>
        <dbReference type="Proteomes" id="UP000273119"/>
    </source>
</evidence>
<feature type="region of interest" description="Disordered" evidence="1">
    <location>
        <begin position="43"/>
        <end position="62"/>
    </location>
</feature>
<organism evidence="2 3">
    <name type="scientific">Galactobacter caseinivorans</name>
    <dbReference type="NCBI Taxonomy" id="2676123"/>
    <lineage>
        <taxon>Bacteria</taxon>
        <taxon>Bacillati</taxon>
        <taxon>Actinomycetota</taxon>
        <taxon>Actinomycetes</taxon>
        <taxon>Micrococcales</taxon>
        <taxon>Micrococcaceae</taxon>
        <taxon>Galactobacter</taxon>
    </lineage>
</organism>
<evidence type="ECO:0000313" key="2">
    <source>
        <dbReference type="EMBL" id="RKW71681.1"/>
    </source>
</evidence>
<dbReference type="RefSeq" id="WP_121483944.1">
    <property type="nucleotide sequence ID" value="NZ_QQXL01000001.1"/>
</dbReference>
<proteinExistence type="predicted"/>
<dbReference type="EMBL" id="QQXL01000001">
    <property type="protein sequence ID" value="RKW71681.1"/>
    <property type="molecule type" value="Genomic_DNA"/>
</dbReference>
<protein>
    <submittedName>
        <fullName evidence="2">Uncharacterized protein</fullName>
    </submittedName>
</protein>
<dbReference type="AlphaFoldDB" id="A0A496PMB4"/>
<name>A0A496PMB4_9MICC</name>
<reference evidence="2 3" key="1">
    <citation type="submission" date="2018-07" db="EMBL/GenBank/DDBJ databases">
        <title>Arthrobacter sp. nov., isolated from raw cow's milk with high bacterial count.</title>
        <authorList>
            <person name="Hahne J."/>
            <person name="Isele D."/>
            <person name="Lipski A."/>
        </authorList>
    </citation>
    <scope>NUCLEOTIDE SEQUENCE [LARGE SCALE GENOMIC DNA]</scope>
    <source>
        <strain evidence="2 3">JZ R-183</strain>
    </source>
</reference>
<gene>
    <name evidence="2" type="ORF">DWQ67_02280</name>
</gene>
<accession>A0A496PMB4</accession>
<evidence type="ECO:0000256" key="1">
    <source>
        <dbReference type="SAM" id="MobiDB-lite"/>
    </source>
</evidence>
<keyword evidence="3" id="KW-1185">Reference proteome</keyword>